<organism evidence="1 2">
    <name type="scientific">Neorhizobium lilium</name>
    <dbReference type="NCBI Taxonomy" id="2503024"/>
    <lineage>
        <taxon>Bacteria</taxon>
        <taxon>Pseudomonadati</taxon>
        <taxon>Pseudomonadota</taxon>
        <taxon>Alphaproteobacteria</taxon>
        <taxon>Hyphomicrobiales</taxon>
        <taxon>Rhizobiaceae</taxon>
        <taxon>Rhizobium/Agrobacterium group</taxon>
        <taxon>Neorhizobium</taxon>
    </lineage>
</organism>
<name>A0A3S3RPR2_9HYPH</name>
<reference evidence="1 2" key="1">
    <citation type="submission" date="2019-01" db="EMBL/GenBank/DDBJ databases">
        <title>The draft genome of Rhizobium sp. 24NR.</title>
        <authorList>
            <person name="Liu L."/>
            <person name="Liang L."/>
            <person name="Shi S."/>
            <person name="Xu L."/>
            <person name="Wang X."/>
            <person name="Li L."/>
            <person name="Zhang X."/>
        </authorList>
    </citation>
    <scope>NUCLEOTIDE SEQUENCE [LARGE SCALE GENOMIC DNA]</scope>
    <source>
        <strain evidence="1 2">24NR</strain>
    </source>
</reference>
<keyword evidence="2" id="KW-1185">Reference proteome</keyword>
<dbReference type="OrthoDB" id="8380091at2"/>
<dbReference type="Proteomes" id="UP000287687">
    <property type="component" value="Unassembled WGS sequence"/>
</dbReference>
<evidence type="ECO:0000313" key="2">
    <source>
        <dbReference type="Proteomes" id="UP000287687"/>
    </source>
</evidence>
<dbReference type="RefSeq" id="WP_128445501.1">
    <property type="nucleotide sequence ID" value="NZ_SBIP01000006.1"/>
</dbReference>
<dbReference type="EMBL" id="SBIP01000006">
    <property type="protein sequence ID" value="RWX74840.1"/>
    <property type="molecule type" value="Genomic_DNA"/>
</dbReference>
<proteinExistence type="predicted"/>
<dbReference type="AlphaFoldDB" id="A0A3S3RPR2"/>
<evidence type="ECO:0000313" key="1">
    <source>
        <dbReference type="EMBL" id="RWX74840.1"/>
    </source>
</evidence>
<accession>A0A3S3RPR2</accession>
<comment type="caution">
    <text evidence="1">The sequence shown here is derived from an EMBL/GenBank/DDBJ whole genome shotgun (WGS) entry which is preliminary data.</text>
</comment>
<gene>
    <name evidence="1" type="ORF">EPK99_23380</name>
</gene>
<sequence length="318" mass="35442">MISELMHWAFASLRSNRSQESWVAGSSVLAAFIDRIPNDIDIHHVSTAAFAEAVIKDTEVLLAAGYSVIFNQESETERERVFANADVSLTINWVLEPKRPVAVINDPLLGVRASYADVIDRKMEMYAEDHQAKHKDDLISLFHKSALLQPEIEPIQFATELSGIGIVLGMQGVGFELFQTLVEELTGYDRLPTDLLTENLTLLQNEAASVGDLGTLAVAYRIFKEDKRASNPDDTFLNWVEGTSLFITACQIVYLFYTGAIRVGSRWKRCGWRQHETALVWRTIGTHAPMTRGTGTYGDWAQQSSTSPVSEFAARGKI</sequence>
<evidence type="ECO:0008006" key="3">
    <source>
        <dbReference type="Google" id="ProtNLM"/>
    </source>
</evidence>
<protein>
    <recommendedName>
        <fullName evidence="3">Nucleotidyl transferase AbiEii toxin, Type IV TA system</fullName>
    </recommendedName>
</protein>